<reference evidence="8 9" key="1">
    <citation type="submission" date="2021-02" db="EMBL/GenBank/DDBJ databases">
        <title>Safari Cat Assemblies.</title>
        <authorList>
            <person name="Bredemeyer K.R."/>
            <person name="Murphy W.J."/>
        </authorList>
    </citation>
    <scope>NUCLEOTIDE SEQUENCE [LARGE SCALE GENOMIC DNA]</scope>
</reference>
<dbReference type="PANTHER" id="PTHR10424:SF72">
    <property type="entry name" value="BC035947 PROTEIN-RELATED"/>
    <property type="match status" value="1"/>
</dbReference>
<proteinExistence type="predicted"/>
<dbReference type="Gene3D" id="3.90.310.10">
    <property type="entry name" value="ENV polyprotein, receptor-binding domain"/>
    <property type="match status" value="1"/>
</dbReference>
<dbReference type="InterPro" id="IPR008981">
    <property type="entry name" value="FMuLV_rcpt-bd"/>
</dbReference>
<accession>A0ABI7YRW4</accession>
<keyword evidence="4" id="KW-0255">Endonuclease</keyword>
<dbReference type="Ensembl" id="ENSFCTT00005051366.1">
    <property type="protein sequence ID" value="ENSFCTP00005037589.1"/>
    <property type="gene ID" value="ENSFCTG00005017868.1"/>
</dbReference>
<dbReference type="InterPro" id="IPR018154">
    <property type="entry name" value="TLV/ENV_coat_polyprotein"/>
</dbReference>
<feature type="domain" description="Murine leukemia virus integrase C-terminal" evidence="7">
    <location>
        <begin position="51"/>
        <end position="102"/>
    </location>
</feature>
<dbReference type="Pfam" id="PF18697">
    <property type="entry name" value="MLVIN_C"/>
    <property type="match status" value="1"/>
</dbReference>
<feature type="compositionally biased region" description="Polar residues" evidence="6">
    <location>
        <begin position="343"/>
        <end position="359"/>
    </location>
</feature>
<dbReference type="Gene3D" id="1.10.287.210">
    <property type="match status" value="1"/>
</dbReference>
<organism evidence="8 9">
    <name type="scientific">Felis catus</name>
    <name type="common">Cat</name>
    <name type="synonym">Felis silvestris catus</name>
    <dbReference type="NCBI Taxonomy" id="9685"/>
    <lineage>
        <taxon>Eukaryota</taxon>
        <taxon>Metazoa</taxon>
        <taxon>Chordata</taxon>
        <taxon>Craniata</taxon>
        <taxon>Vertebrata</taxon>
        <taxon>Euteleostomi</taxon>
        <taxon>Mammalia</taxon>
        <taxon>Eutheria</taxon>
        <taxon>Laurasiatheria</taxon>
        <taxon>Carnivora</taxon>
        <taxon>Feliformia</taxon>
        <taxon>Felidae</taxon>
        <taxon>Felinae</taxon>
        <taxon>Felis</taxon>
    </lineage>
</organism>
<dbReference type="Proteomes" id="UP000823872">
    <property type="component" value="Chromosome B4"/>
</dbReference>
<keyword evidence="1" id="KW-0808">Transferase</keyword>
<keyword evidence="5" id="KW-0378">Hydrolase</keyword>
<evidence type="ECO:0000259" key="7">
    <source>
        <dbReference type="Pfam" id="PF18697"/>
    </source>
</evidence>
<feature type="region of interest" description="Disordered" evidence="6">
    <location>
        <begin position="330"/>
        <end position="364"/>
    </location>
</feature>
<keyword evidence="3" id="KW-0540">Nuclease</keyword>
<evidence type="ECO:0000256" key="2">
    <source>
        <dbReference type="ARBA" id="ARBA00022695"/>
    </source>
</evidence>
<evidence type="ECO:0000313" key="9">
    <source>
        <dbReference type="Proteomes" id="UP000823872"/>
    </source>
</evidence>
<evidence type="ECO:0000256" key="6">
    <source>
        <dbReference type="SAM" id="MobiDB-lite"/>
    </source>
</evidence>
<evidence type="ECO:0000313" key="8">
    <source>
        <dbReference type="Ensembl" id="ENSFCTP00005037589.1"/>
    </source>
</evidence>
<dbReference type="SUPFAM" id="SSF49830">
    <property type="entry name" value="ENV polyprotein, receptor-binding domain"/>
    <property type="match status" value="1"/>
</dbReference>
<sequence length="706" mass="77590">MAHFFDADISGFATSPTMQAHLRALQLVQEEIQRPLAAAYREKLETPVVPHPFKPGDSVWVRRHQTKNLEPRWKGPHIVLLTTPTALKVDGVAAWIHASHVKLRRSIEMEGPTLDVGMANPSPHQVYNVTWTITNLVTGTKANATSMLGTLTDAFPTMYFDLCDIIGNTWNPSDQEPFPGYGCDQPMRRWQQRNTPFYVWPGHANRKQCGGPQDGFCAVWGCETTGETYWRPTSSWDYITVKKGVTQGIYQCSGGGWCGPCYDKAVHSSITGASEGGRCNPLILQFTQKGRQTSWDGPKSWGLRLYRSGYDPIALFSVSRQVMTITPPQAMGPNLVLPDQKPPSRQSQIESRVTPHHSQGNGGTPGITLVNASIAPLSTPVTPASPKRIGTGNRLINLVQGTYLALNVTNPNKTKDCWLCLVSRPPYYEGIAVLGNYSNQTNPPPSCLSDPQHKLTISEVSGQGLCIGTVPKTHQALCKKTQKGHKGTHYLAAPSGTYWACNTGLTPCISMAVLNWTSDFCVLIELWPRVTYHEPEYIYSHFENKPRFKRDPISLTVALMLGGITVGGMAAGIGTGTAALLETAQFRQLQMAMHTDIQALEESISALEKSLTSLSEVVLQNRRGLDILFLQEGGLCAALKEECCFYADHTGLVRDNMAKLRERLKQLLRKGGNERPLPLVLTPCHNMLSNSNAICKTAPRSSGVLS</sequence>
<dbReference type="Pfam" id="PF00429">
    <property type="entry name" value="TLV_coat"/>
    <property type="match status" value="1"/>
</dbReference>
<evidence type="ECO:0000256" key="5">
    <source>
        <dbReference type="ARBA" id="ARBA00022801"/>
    </source>
</evidence>
<keyword evidence="9" id="KW-1185">Reference proteome</keyword>
<evidence type="ECO:0000256" key="3">
    <source>
        <dbReference type="ARBA" id="ARBA00022722"/>
    </source>
</evidence>
<protein>
    <recommendedName>
        <fullName evidence="7">Murine leukemia virus integrase C-terminal domain-containing protein</fullName>
    </recommendedName>
</protein>
<keyword evidence="2" id="KW-0548">Nucleotidyltransferase</keyword>
<dbReference type="PANTHER" id="PTHR10424">
    <property type="entry name" value="VIRAL ENVELOPE PROTEIN"/>
    <property type="match status" value="1"/>
</dbReference>
<name>A0ABI7YRW4_FELCA</name>
<dbReference type="SUPFAM" id="SSF58069">
    <property type="entry name" value="Virus ectodomain"/>
    <property type="match status" value="1"/>
</dbReference>
<dbReference type="CDD" id="cd09851">
    <property type="entry name" value="HTLV-1-like_HR1-HR2"/>
    <property type="match status" value="1"/>
</dbReference>
<dbReference type="GeneTree" id="ENSGT00690000102286"/>
<reference evidence="8" key="2">
    <citation type="submission" date="2025-08" db="UniProtKB">
        <authorList>
            <consortium name="Ensembl"/>
        </authorList>
    </citation>
    <scope>IDENTIFICATION</scope>
    <source>
        <strain evidence="8">breed Abyssinian</strain>
    </source>
</reference>
<dbReference type="InterPro" id="IPR040643">
    <property type="entry name" value="MLVIN_C"/>
</dbReference>
<reference evidence="8" key="3">
    <citation type="submission" date="2025-09" db="UniProtKB">
        <authorList>
            <consortium name="Ensembl"/>
        </authorList>
    </citation>
    <scope>IDENTIFICATION</scope>
    <source>
        <strain evidence="8">breed Abyssinian</strain>
    </source>
</reference>
<evidence type="ECO:0000256" key="1">
    <source>
        <dbReference type="ARBA" id="ARBA00022679"/>
    </source>
</evidence>
<evidence type="ECO:0000256" key="4">
    <source>
        <dbReference type="ARBA" id="ARBA00022759"/>
    </source>
</evidence>